<name>A0ABW3G6A6_9NOCA</name>
<comment type="similarity">
    <text evidence="2">Belongs to the EamA transporter family.</text>
</comment>
<dbReference type="InterPro" id="IPR037185">
    <property type="entry name" value="EmrE-like"/>
</dbReference>
<keyword evidence="6 7" id="KW-0472">Membrane</keyword>
<sequence length="316" mass="32446">MTSTPTSYASAPGVPDMARRPRLYGSVLIGALCLSVSAVLVKLADVDAATTAFLRCALAVVVLLPLAVWERRRRGSLSMHATLWSVAAGVALGMDYAAWTASIYDVGAGISTVLINVQVIVLPVLALVFDREAIPPRFVAATPLLLGGVVLVGGVGSHHGVGDKVVSGTILGLLAGIGYGSYLYLTRRGSRGRHTLLLQPLTVATGVGAITTAVVSPVTGGLAFTGITALSWVELVLLAVLGQVIAWLFIHHASVRLPATATAGLLLTQPVLALGLAAAVLAEYPSPLQWVGAVLVLAGVAIANRVVRPTPPLLAS</sequence>
<feature type="transmembrane region" description="Helical" evidence="7">
    <location>
        <begin position="52"/>
        <end position="69"/>
    </location>
</feature>
<organism evidence="9 10">
    <name type="scientific">Williamsia deligens</name>
    <dbReference type="NCBI Taxonomy" id="321325"/>
    <lineage>
        <taxon>Bacteria</taxon>
        <taxon>Bacillati</taxon>
        <taxon>Actinomycetota</taxon>
        <taxon>Actinomycetes</taxon>
        <taxon>Mycobacteriales</taxon>
        <taxon>Nocardiaceae</taxon>
        <taxon>Williamsia</taxon>
    </lineage>
</organism>
<protein>
    <submittedName>
        <fullName evidence="9">DMT family transporter</fullName>
    </submittedName>
</protein>
<gene>
    <name evidence="9" type="ORF">ACFQ04_01275</name>
</gene>
<feature type="transmembrane region" description="Helical" evidence="7">
    <location>
        <begin position="262"/>
        <end position="282"/>
    </location>
</feature>
<reference evidence="10" key="1">
    <citation type="journal article" date="2019" name="Int. J. Syst. Evol. Microbiol.">
        <title>The Global Catalogue of Microorganisms (GCM) 10K type strain sequencing project: providing services to taxonomists for standard genome sequencing and annotation.</title>
        <authorList>
            <consortium name="The Broad Institute Genomics Platform"/>
            <consortium name="The Broad Institute Genome Sequencing Center for Infectious Disease"/>
            <person name="Wu L."/>
            <person name="Ma J."/>
        </authorList>
    </citation>
    <scope>NUCLEOTIDE SEQUENCE [LARGE SCALE GENOMIC DNA]</scope>
    <source>
        <strain evidence="10">CCUG 50873</strain>
    </source>
</reference>
<feature type="domain" description="EamA" evidence="8">
    <location>
        <begin position="167"/>
        <end position="304"/>
    </location>
</feature>
<feature type="transmembrane region" description="Helical" evidence="7">
    <location>
        <begin position="197"/>
        <end position="216"/>
    </location>
</feature>
<feature type="transmembrane region" description="Helical" evidence="7">
    <location>
        <begin position="288"/>
        <end position="307"/>
    </location>
</feature>
<proteinExistence type="inferred from homology"/>
<dbReference type="Proteomes" id="UP001597068">
    <property type="component" value="Unassembled WGS sequence"/>
</dbReference>
<feature type="transmembrane region" description="Helical" evidence="7">
    <location>
        <begin position="138"/>
        <end position="159"/>
    </location>
</feature>
<evidence type="ECO:0000256" key="2">
    <source>
        <dbReference type="ARBA" id="ARBA00007362"/>
    </source>
</evidence>
<evidence type="ECO:0000256" key="4">
    <source>
        <dbReference type="ARBA" id="ARBA00022692"/>
    </source>
</evidence>
<keyword evidence="5 7" id="KW-1133">Transmembrane helix</keyword>
<feature type="transmembrane region" description="Helical" evidence="7">
    <location>
        <begin position="106"/>
        <end position="129"/>
    </location>
</feature>
<feature type="transmembrane region" description="Helical" evidence="7">
    <location>
        <begin position="81"/>
        <end position="100"/>
    </location>
</feature>
<dbReference type="Pfam" id="PF00892">
    <property type="entry name" value="EamA"/>
    <property type="match status" value="2"/>
</dbReference>
<evidence type="ECO:0000256" key="1">
    <source>
        <dbReference type="ARBA" id="ARBA00004651"/>
    </source>
</evidence>
<keyword evidence="10" id="KW-1185">Reference proteome</keyword>
<evidence type="ECO:0000256" key="5">
    <source>
        <dbReference type="ARBA" id="ARBA00022989"/>
    </source>
</evidence>
<keyword evidence="3" id="KW-1003">Cell membrane</keyword>
<comment type="subcellular location">
    <subcellularLocation>
        <location evidence="1">Cell membrane</location>
        <topology evidence="1">Multi-pass membrane protein</topology>
    </subcellularLocation>
</comment>
<dbReference type="InterPro" id="IPR051258">
    <property type="entry name" value="Diverse_Substrate_Transporter"/>
</dbReference>
<evidence type="ECO:0000313" key="9">
    <source>
        <dbReference type="EMBL" id="MFD0924357.1"/>
    </source>
</evidence>
<feature type="transmembrane region" description="Helical" evidence="7">
    <location>
        <begin position="23"/>
        <end position="40"/>
    </location>
</feature>
<comment type="caution">
    <text evidence="9">The sequence shown here is derived from an EMBL/GenBank/DDBJ whole genome shotgun (WGS) entry which is preliminary data.</text>
</comment>
<feature type="transmembrane region" description="Helical" evidence="7">
    <location>
        <begin position="165"/>
        <end position="185"/>
    </location>
</feature>
<keyword evidence="4 7" id="KW-0812">Transmembrane</keyword>
<dbReference type="SUPFAM" id="SSF103481">
    <property type="entry name" value="Multidrug resistance efflux transporter EmrE"/>
    <property type="match status" value="2"/>
</dbReference>
<evidence type="ECO:0000259" key="8">
    <source>
        <dbReference type="Pfam" id="PF00892"/>
    </source>
</evidence>
<dbReference type="PANTHER" id="PTHR42920">
    <property type="entry name" value="OS03G0707200 PROTEIN-RELATED"/>
    <property type="match status" value="1"/>
</dbReference>
<feature type="domain" description="EamA" evidence="8">
    <location>
        <begin position="27"/>
        <end position="152"/>
    </location>
</feature>
<feature type="transmembrane region" description="Helical" evidence="7">
    <location>
        <begin position="222"/>
        <end position="250"/>
    </location>
</feature>
<accession>A0ABW3G6A6</accession>
<evidence type="ECO:0000256" key="7">
    <source>
        <dbReference type="SAM" id="Phobius"/>
    </source>
</evidence>
<dbReference type="EMBL" id="JBHTIL010000001">
    <property type="protein sequence ID" value="MFD0924357.1"/>
    <property type="molecule type" value="Genomic_DNA"/>
</dbReference>
<dbReference type="InterPro" id="IPR000620">
    <property type="entry name" value="EamA_dom"/>
</dbReference>
<evidence type="ECO:0000256" key="6">
    <source>
        <dbReference type="ARBA" id="ARBA00023136"/>
    </source>
</evidence>
<dbReference type="PANTHER" id="PTHR42920:SF5">
    <property type="entry name" value="EAMA DOMAIN-CONTAINING PROTEIN"/>
    <property type="match status" value="1"/>
</dbReference>
<evidence type="ECO:0000256" key="3">
    <source>
        <dbReference type="ARBA" id="ARBA00022475"/>
    </source>
</evidence>
<dbReference type="RefSeq" id="WP_253647598.1">
    <property type="nucleotide sequence ID" value="NZ_BAAAMO010000002.1"/>
</dbReference>
<evidence type="ECO:0000313" key="10">
    <source>
        <dbReference type="Proteomes" id="UP001597068"/>
    </source>
</evidence>